<gene>
    <name evidence="2" type="ORF">JOL79_23445</name>
</gene>
<evidence type="ECO:0000313" key="2">
    <source>
        <dbReference type="EMBL" id="MBP2706766.1"/>
    </source>
</evidence>
<evidence type="ECO:0000256" key="1">
    <source>
        <dbReference type="SAM" id="MobiDB-lite"/>
    </source>
</evidence>
<sequence>MRGGRRPFADLDVVAYTYDMSAATLRLARLRKCPAVLPRGLGLAYAQEGDRVSAVPLPGRLTLFMVTRRPAPHELTAVVKPLPGRLGLHRPPARRPGESAPPSSSAPERASPPV</sequence>
<evidence type="ECO:0000313" key="3">
    <source>
        <dbReference type="Proteomes" id="UP000674234"/>
    </source>
</evidence>
<dbReference type="EMBL" id="JAFCNB010000014">
    <property type="protein sequence ID" value="MBP2706766.1"/>
    <property type="molecule type" value="Genomic_DNA"/>
</dbReference>
<accession>A0A941AK14</accession>
<organism evidence="2 3">
    <name type="scientific">Microbispora oryzae</name>
    <dbReference type="NCBI Taxonomy" id="2806554"/>
    <lineage>
        <taxon>Bacteria</taxon>
        <taxon>Bacillati</taxon>
        <taxon>Actinomycetota</taxon>
        <taxon>Actinomycetes</taxon>
        <taxon>Streptosporangiales</taxon>
        <taxon>Streptosporangiaceae</taxon>
        <taxon>Microbispora</taxon>
    </lineage>
</organism>
<proteinExistence type="predicted"/>
<comment type="caution">
    <text evidence="2">The sequence shown here is derived from an EMBL/GenBank/DDBJ whole genome shotgun (WGS) entry which is preliminary data.</text>
</comment>
<feature type="region of interest" description="Disordered" evidence="1">
    <location>
        <begin position="82"/>
        <end position="114"/>
    </location>
</feature>
<keyword evidence="3" id="KW-1185">Reference proteome</keyword>
<protein>
    <submittedName>
        <fullName evidence="2">Uncharacterized protein</fullName>
    </submittedName>
</protein>
<dbReference type="RefSeq" id="WP_210158047.1">
    <property type="nucleotide sequence ID" value="NZ_JAFCNB010000014.1"/>
</dbReference>
<reference evidence="2" key="1">
    <citation type="submission" date="2021-02" db="EMBL/GenBank/DDBJ databases">
        <title>Draft genome sequence of Microbispora sp. RL4-1S isolated from rice leaves in Thailand.</title>
        <authorList>
            <person name="Muangham S."/>
            <person name="Duangmal K."/>
        </authorList>
    </citation>
    <scope>NUCLEOTIDE SEQUENCE</scope>
    <source>
        <strain evidence="2">RL4-1S</strain>
    </source>
</reference>
<dbReference type="AlphaFoldDB" id="A0A941AK14"/>
<dbReference type="Proteomes" id="UP000674234">
    <property type="component" value="Unassembled WGS sequence"/>
</dbReference>
<name>A0A941AK14_9ACTN</name>
<feature type="compositionally biased region" description="Low complexity" evidence="1">
    <location>
        <begin position="98"/>
        <end position="114"/>
    </location>
</feature>